<proteinExistence type="predicted"/>
<feature type="domain" description="Peptidase S33 tripeptidyl aminopeptidase-like C-terminal" evidence="1">
    <location>
        <begin position="1"/>
        <end position="47"/>
    </location>
</feature>
<gene>
    <name evidence="2" type="ORF">N7456_008036</name>
</gene>
<dbReference type="Pfam" id="PF08386">
    <property type="entry name" value="Abhydrolase_4"/>
    <property type="match status" value="1"/>
</dbReference>
<reference evidence="2" key="2">
    <citation type="journal article" date="2023" name="IMA Fungus">
        <title>Comparative genomic study of the Penicillium genus elucidates a diverse pangenome and 15 lateral gene transfer events.</title>
        <authorList>
            <person name="Petersen C."/>
            <person name="Sorensen T."/>
            <person name="Nielsen M.R."/>
            <person name="Sondergaard T.E."/>
            <person name="Sorensen J.L."/>
            <person name="Fitzpatrick D.A."/>
            <person name="Frisvad J.C."/>
            <person name="Nielsen K.L."/>
        </authorList>
    </citation>
    <scope>NUCLEOTIDE SEQUENCE</scope>
    <source>
        <strain evidence="2">IBT 30069</strain>
    </source>
</reference>
<organism evidence="2 3">
    <name type="scientific">Penicillium angulare</name>
    <dbReference type="NCBI Taxonomy" id="116970"/>
    <lineage>
        <taxon>Eukaryota</taxon>
        <taxon>Fungi</taxon>
        <taxon>Dikarya</taxon>
        <taxon>Ascomycota</taxon>
        <taxon>Pezizomycotina</taxon>
        <taxon>Eurotiomycetes</taxon>
        <taxon>Eurotiomycetidae</taxon>
        <taxon>Eurotiales</taxon>
        <taxon>Aspergillaceae</taxon>
        <taxon>Penicillium</taxon>
    </lineage>
</organism>
<name>A0A9W9FC12_9EURO</name>
<dbReference type="AlphaFoldDB" id="A0A9W9FC12"/>
<evidence type="ECO:0000313" key="3">
    <source>
        <dbReference type="Proteomes" id="UP001149165"/>
    </source>
</evidence>
<accession>A0A9W9FC12</accession>
<dbReference type="Proteomes" id="UP001149165">
    <property type="component" value="Unassembled WGS sequence"/>
</dbReference>
<dbReference type="OrthoDB" id="425534at2759"/>
<dbReference type="InterPro" id="IPR013595">
    <property type="entry name" value="Pept_S33_TAP-like_C"/>
</dbReference>
<dbReference type="EMBL" id="JAPQKH010000005">
    <property type="protein sequence ID" value="KAJ5097315.1"/>
    <property type="molecule type" value="Genomic_DNA"/>
</dbReference>
<reference evidence="2" key="1">
    <citation type="submission" date="2022-11" db="EMBL/GenBank/DDBJ databases">
        <authorList>
            <person name="Petersen C."/>
        </authorList>
    </citation>
    <scope>NUCLEOTIDE SEQUENCE</scope>
    <source>
        <strain evidence="2">IBT 30069</strain>
    </source>
</reference>
<evidence type="ECO:0000313" key="2">
    <source>
        <dbReference type="EMBL" id="KAJ5097315.1"/>
    </source>
</evidence>
<keyword evidence="3" id="KW-1185">Reference proteome</keyword>
<evidence type="ECO:0000259" key="1">
    <source>
        <dbReference type="Pfam" id="PF08386"/>
    </source>
</evidence>
<sequence>MASVFPGSAVLEQASVGHSAIGSPSSCLLKNIQNYLNGKLPPANRTCQPDTIPFQSSRSA</sequence>
<comment type="caution">
    <text evidence="2">The sequence shown here is derived from an EMBL/GenBank/DDBJ whole genome shotgun (WGS) entry which is preliminary data.</text>
</comment>
<protein>
    <recommendedName>
        <fullName evidence="1">Peptidase S33 tripeptidyl aminopeptidase-like C-terminal domain-containing protein</fullName>
    </recommendedName>
</protein>